<dbReference type="PANTHER" id="PTHR18843">
    <property type="entry name" value="TORSIN-1A-INTERACTING PROTEIN"/>
    <property type="match status" value="1"/>
</dbReference>
<comment type="subcellular location">
    <subcellularLocation>
        <location evidence="9">Endomembrane system</location>
        <topology evidence="9">Single-pass membrane protein</topology>
    </subcellularLocation>
    <subcellularLocation>
        <location evidence="1">Nucleus envelope</location>
    </subcellularLocation>
</comment>
<keyword evidence="7" id="KW-0325">Glycoprotein</keyword>
<keyword evidence="14" id="KW-1185">Reference proteome</keyword>
<name>A0AAE0VQT7_9BIVA</name>
<proteinExistence type="inferred from homology"/>
<sequence length="366" mass="41242">MDKRNLRRRPLRSAAASDSSDEGKDNKPFPRSKHSNKTPSPKKRGYKETRQSPAEKNSEDDLEIYETNSEEEDEVDSSNGDSSGSPSSHDSLHNTPEPSPEKFKSKYSIKQRNQEDNRQPSTDSQKSVSGSKYCIMVIVVVIVAVIWFTQYSSTGSQTFMQQKMDNISLFKTKVEEMKKIFPSQIDKFWKTILSSMKHILSQPDPTYPAIILLWVPKGFSVTASKFVNYLGESINSVYNIHSSNFVIDASDLDKSTPSREKLDLDKNLQKVLSQSRVVVVNHLEEISPKAVLLLHAYCDGDNAPYKNVSIVLVLHSSQVDEDLSSKEVDRQLQEIWSGEMDSDEIPALISRVANNVAIVKNEQHAN</sequence>
<reference evidence="13" key="2">
    <citation type="journal article" date="2021" name="Genome Biol. Evol.">
        <title>Developing a high-quality reference genome for a parasitic bivalve with doubly uniparental inheritance (Bivalvia: Unionida).</title>
        <authorList>
            <person name="Smith C.H."/>
        </authorList>
    </citation>
    <scope>NUCLEOTIDE SEQUENCE</scope>
    <source>
        <strain evidence="13">CHS0354</strain>
        <tissue evidence="13">Mantle</tissue>
    </source>
</reference>
<evidence type="ECO:0000256" key="5">
    <source>
        <dbReference type="ARBA" id="ARBA00022989"/>
    </source>
</evidence>
<evidence type="ECO:0000256" key="9">
    <source>
        <dbReference type="ARBA" id="ARBA00037847"/>
    </source>
</evidence>
<dbReference type="PANTHER" id="PTHR18843:SF7">
    <property type="entry name" value="LAMINA-ASSOCIATED POLYPEPTIDE 1B ISOFORM 1-RELATED"/>
    <property type="match status" value="1"/>
</dbReference>
<evidence type="ECO:0000256" key="4">
    <source>
        <dbReference type="ARBA" id="ARBA00022692"/>
    </source>
</evidence>
<evidence type="ECO:0000256" key="10">
    <source>
        <dbReference type="SAM" id="MobiDB-lite"/>
    </source>
</evidence>
<feature type="region of interest" description="Disordered" evidence="10">
    <location>
        <begin position="1"/>
        <end position="127"/>
    </location>
</feature>
<evidence type="ECO:0000313" key="14">
    <source>
        <dbReference type="Proteomes" id="UP001195483"/>
    </source>
</evidence>
<evidence type="ECO:0000256" key="11">
    <source>
        <dbReference type="SAM" id="Phobius"/>
    </source>
</evidence>
<evidence type="ECO:0000256" key="7">
    <source>
        <dbReference type="ARBA" id="ARBA00023180"/>
    </source>
</evidence>
<dbReference type="Gene3D" id="3.40.50.12190">
    <property type="match status" value="1"/>
</dbReference>
<evidence type="ECO:0000259" key="12">
    <source>
        <dbReference type="Pfam" id="PF05609"/>
    </source>
</evidence>
<dbReference type="Pfam" id="PF05609">
    <property type="entry name" value="LAP1_C"/>
    <property type="match status" value="1"/>
</dbReference>
<accession>A0AAE0VQT7</accession>
<organism evidence="13 14">
    <name type="scientific">Potamilus streckersoni</name>
    <dbReference type="NCBI Taxonomy" id="2493646"/>
    <lineage>
        <taxon>Eukaryota</taxon>
        <taxon>Metazoa</taxon>
        <taxon>Spiralia</taxon>
        <taxon>Lophotrochozoa</taxon>
        <taxon>Mollusca</taxon>
        <taxon>Bivalvia</taxon>
        <taxon>Autobranchia</taxon>
        <taxon>Heteroconchia</taxon>
        <taxon>Palaeoheterodonta</taxon>
        <taxon>Unionida</taxon>
        <taxon>Unionoidea</taxon>
        <taxon>Unionidae</taxon>
        <taxon>Ambleminae</taxon>
        <taxon>Lampsilini</taxon>
        <taxon>Potamilus</taxon>
    </lineage>
</organism>
<evidence type="ECO:0000256" key="3">
    <source>
        <dbReference type="ARBA" id="ARBA00022553"/>
    </source>
</evidence>
<protein>
    <recommendedName>
        <fullName evidence="12">Torsin-1A-interacting protein 1/2 AAA+ activator domain-containing protein</fullName>
    </recommendedName>
</protein>
<feature type="domain" description="Torsin-1A-interacting protein 1/2 AAA+ activator" evidence="12">
    <location>
        <begin position="163"/>
        <end position="341"/>
    </location>
</feature>
<dbReference type="InterPro" id="IPR008662">
    <property type="entry name" value="TOIP1/2"/>
</dbReference>
<keyword evidence="3" id="KW-0597">Phosphoprotein</keyword>
<gene>
    <name evidence="13" type="ORF">CHS0354_016884</name>
</gene>
<dbReference type="GO" id="GO:0016020">
    <property type="term" value="C:membrane"/>
    <property type="evidence" value="ECO:0007669"/>
    <property type="project" value="TreeGrafter"/>
</dbReference>
<comment type="similarity">
    <text evidence="2">Belongs to the TOR1AIP family.</text>
</comment>
<keyword evidence="4 11" id="KW-0812">Transmembrane</keyword>
<dbReference type="GO" id="GO:0001671">
    <property type="term" value="F:ATPase activator activity"/>
    <property type="evidence" value="ECO:0007669"/>
    <property type="project" value="InterPro"/>
</dbReference>
<evidence type="ECO:0000256" key="2">
    <source>
        <dbReference type="ARBA" id="ARBA00007860"/>
    </source>
</evidence>
<evidence type="ECO:0000256" key="1">
    <source>
        <dbReference type="ARBA" id="ARBA00004259"/>
    </source>
</evidence>
<comment type="caution">
    <text evidence="13">The sequence shown here is derived from an EMBL/GenBank/DDBJ whole genome shotgun (WGS) entry which is preliminary data.</text>
</comment>
<evidence type="ECO:0000313" key="13">
    <source>
        <dbReference type="EMBL" id="KAK3587188.1"/>
    </source>
</evidence>
<evidence type="ECO:0000256" key="6">
    <source>
        <dbReference type="ARBA" id="ARBA00023136"/>
    </source>
</evidence>
<dbReference type="AlphaFoldDB" id="A0AAE0VQT7"/>
<reference evidence="13" key="3">
    <citation type="submission" date="2023-05" db="EMBL/GenBank/DDBJ databases">
        <authorList>
            <person name="Smith C.H."/>
        </authorList>
    </citation>
    <scope>NUCLEOTIDE SEQUENCE</scope>
    <source>
        <strain evidence="13">CHS0354</strain>
        <tissue evidence="13">Mantle</tissue>
    </source>
</reference>
<keyword evidence="5 11" id="KW-1133">Transmembrane helix</keyword>
<feature type="compositionally biased region" description="Acidic residues" evidence="10">
    <location>
        <begin position="58"/>
        <end position="76"/>
    </location>
</feature>
<feature type="compositionally biased region" description="Basic residues" evidence="10">
    <location>
        <begin position="1"/>
        <end position="11"/>
    </location>
</feature>
<dbReference type="GO" id="GO:0061024">
    <property type="term" value="P:membrane organization"/>
    <property type="evidence" value="ECO:0007669"/>
    <property type="project" value="TreeGrafter"/>
</dbReference>
<dbReference type="EMBL" id="JAEAOA010001035">
    <property type="protein sequence ID" value="KAK3587188.1"/>
    <property type="molecule type" value="Genomic_DNA"/>
</dbReference>
<keyword evidence="8" id="KW-0539">Nucleus</keyword>
<dbReference type="InterPro" id="IPR038599">
    <property type="entry name" value="LAP1C-like_C_sf"/>
</dbReference>
<dbReference type="InterPro" id="IPR046753">
    <property type="entry name" value="TOIP1/2_C"/>
</dbReference>
<evidence type="ECO:0000256" key="8">
    <source>
        <dbReference type="ARBA" id="ARBA00023242"/>
    </source>
</evidence>
<dbReference type="Proteomes" id="UP001195483">
    <property type="component" value="Unassembled WGS sequence"/>
</dbReference>
<feature type="transmembrane region" description="Helical" evidence="11">
    <location>
        <begin position="133"/>
        <end position="151"/>
    </location>
</feature>
<reference evidence="13" key="1">
    <citation type="journal article" date="2021" name="Genome Biol. Evol.">
        <title>A High-Quality Reference Genome for a Parasitic Bivalve with Doubly Uniparental Inheritance (Bivalvia: Unionida).</title>
        <authorList>
            <person name="Smith C.H."/>
        </authorList>
    </citation>
    <scope>NUCLEOTIDE SEQUENCE</scope>
    <source>
        <strain evidence="13">CHS0354</strain>
    </source>
</reference>
<keyword evidence="6 11" id="KW-0472">Membrane</keyword>
<feature type="compositionally biased region" description="Basic residues" evidence="10">
    <location>
        <begin position="30"/>
        <end position="45"/>
    </location>
</feature>
<dbReference type="GO" id="GO:0005635">
    <property type="term" value="C:nuclear envelope"/>
    <property type="evidence" value="ECO:0007669"/>
    <property type="project" value="UniProtKB-SubCell"/>
</dbReference>
<feature type="compositionally biased region" description="Low complexity" evidence="10">
    <location>
        <begin position="77"/>
        <end position="89"/>
    </location>
</feature>